<sequence>MAERAIIVGGTQGIGLEIARKLLARGDEVIITGRDRARAEAVAAELGSGASGLGLDLSEPHTIAAALAGIPGVRHVVITAILRDANSVREYDVARAISLVTLKLVGYTEAIHALLPSLEADASIVLFGGLAKERPYPGSTTVTTVNGGVSTLVHTLAVELAPVRVNAIHPGIIGDSPAWKDKNLDNVIARTPTKRLATMQDVAGTALFLLDNQSINGVNLNIDNGWLLT</sequence>
<reference evidence="3 4" key="1">
    <citation type="submission" date="2022-09" db="EMBL/GenBank/DDBJ databases">
        <title>Chelativorans salina sp. nov., a novel slightly halophilic bacterium isolated from a saline lake sediment enrichment.</title>
        <authorList>
            <person name="Gao L."/>
            <person name="Fang B.-Z."/>
            <person name="Li W.-J."/>
        </authorList>
    </citation>
    <scope>NUCLEOTIDE SEQUENCE [LARGE SCALE GENOMIC DNA]</scope>
    <source>
        <strain evidence="3 4">EGI FJ00035</strain>
    </source>
</reference>
<organism evidence="3 4">
    <name type="scientific">Chelativorans salis</name>
    <dbReference type="NCBI Taxonomy" id="2978478"/>
    <lineage>
        <taxon>Bacteria</taxon>
        <taxon>Pseudomonadati</taxon>
        <taxon>Pseudomonadota</taxon>
        <taxon>Alphaproteobacteria</taxon>
        <taxon>Hyphomicrobiales</taxon>
        <taxon>Phyllobacteriaceae</taxon>
        <taxon>Chelativorans</taxon>
    </lineage>
</organism>
<evidence type="ECO:0000256" key="1">
    <source>
        <dbReference type="ARBA" id="ARBA00006484"/>
    </source>
</evidence>
<name>A0ABT2LLR7_9HYPH</name>
<evidence type="ECO:0000313" key="3">
    <source>
        <dbReference type="EMBL" id="MCT7374608.1"/>
    </source>
</evidence>
<dbReference type="PRINTS" id="PR00081">
    <property type="entry name" value="GDHRDH"/>
</dbReference>
<comment type="similarity">
    <text evidence="1">Belongs to the short-chain dehydrogenases/reductases (SDR) family.</text>
</comment>
<dbReference type="PANTHER" id="PTHR43477:SF1">
    <property type="entry name" value="DIHYDROANTICAPSIN 7-DEHYDROGENASE"/>
    <property type="match status" value="1"/>
</dbReference>
<dbReference type="RefSeq" id="WP_260901095.1">
    <property type="nucleotide sequence ID" value="NZ_JAOCZP010000002.1"/>
</dbReference>
<protein>
    <submittedName>
        <fullName evidence="3">SDR family oxidoreductase</fullName>
    </submittedName>
</protein>
<dbReference type="SUPFAM" id="SSF51735">
    <property type="entry name" value="NAD(P)-binding Rossmann-fold domains"/>
    <property type="match status" value="1"/>
</dbReference>
<comment type="caution">
    <text evidence="3">The sequence shown here is derived from an EMBL/GenBank/DDBJ whole genome shotgun (WGS) entry which is preliminary data.</text>
</comment>
<dbReference type="InterPro" id="IPR036291">
    <property type="entry name" value="NAD(P)-bd_dom_sf"/>
</dbReference>
<evidence type="ECO:0000256" key="2">
    <source>
        <dbReference type="ARBA" id="ARBA00023002"/>
    </source>
</evidence>
<accession>A0ABT2LLR7</accession>
<proteinExistence type="inferred from homology"/>
<keyword evidence="4" id="KW-1185">Reference proteome</keyword>
<dbReference type="CDD" id="cd05233">
    <property type="entry name" value="SDR_c"/>
    <property type="match status" value="1"/>
</dbReference>
<keyword evidence="2" id="KW-0560">Oxidoreductase</keyword>
<dbReference type="EMBL" id="JAOCZP010000002">
    <property type="protein sequence ID" value="MCT7374608.1"/>
    <property type="molecule type" value="Genomic_DNA"/>
</dbReference>
<dbReference type="PANTHER" id="PTHR43477">
    <property type="entry name" value="DIHYDROANTICAPSIN 7-DEHYDROGENASE"/>
    <property type="match status" value="1"/>
</dbReference>
<dbReference type="Gene3D" id="3.40.50.720">
    <property type="entry name" value="NAD(P)-binding Rossmann-like Domain"/>
    <property type="match status" value="1"/>
</dbReference>
<dbReference type="Proteomes" id="UP001320831">
    <property type="component" value="Unassembled WGS sequence"/>
</dbReference>
<dbReference type="Pfam" id="PF13561">
    <property type="entry name" value="adh_short_C2"/>
    <property type="match status" value="1"/>
</dbReference>
<evidence type="ECO:0000313" key="4">
    <source>
        <dbReference type="Proteomes" id="UP001320831"/>
    </source>
</evidence>
<dbReference type="InterPro" id="IPR051122">
    <property type="entry name" value="SDR_DHRS6-like"/>
</dbReference>
<gene>
    <name evidence="3" type="ORF">N5A92_06115</name>
</gene>
<dbReference type="InterPro" id="IPR002347">
    <property type="entry name" value="SDR_fam"/>
</dbReference>